<protein>
    <submittedName>
        <fullName evidence="1">Uncharacterized protein</fullName>
    </submittedName>
</protein>
<evidence type="ECO:0000313" key="1">
    <source>
        <dbReference type="EMBL" id="EMM72740.1"/>
    </source>
</evidence>
<name>M6FJZ5_9LEPT</name>
<accession>M6FJZ5</accession>
<dbReference type="AlphaFoldDB" id="M6FJZ5"/>
<proteinExistence type="predicted"/>
<reference evidence="1 2" key="1">
    <citation type="submission" date="2013-01" db="EMBL/GenBank/DDBJ databases">
        <authorList>
            <person name="Harkins D.M."/>
            <person name="Durkin A.S."/>
            <person name="Brinkac L.M."/>
            <person name="Haft D.H."/>
            <person name="Selengut J.D."/>
            <person name="Sanka R."/>
            <person name="DePew J."/>
            <person name="Purushe J."/>
            <person name="Hospenthal D.R."/>
            <person name="Murray C.K."/>
            <person name="Pimentel G."/>
            <person name="Wasfy M."/>
            <person name="Vinetz J.M."/>
            <person name="Sutton G.G."/>
            <person name="Nierman W.C."/>
            <person name="Fouts D.E."/>
        </authorList>
    </citation>
    <scope>NUCLEOTIDE SEQUENCE [LARGE SCALE GENOMIC DNA]</scope>
    <source>
        <strain evidence="1 2">2006001855</strain>
    </source>
</reference>
<dbReference type="Proteomes" id="UP000012101">
    <property type="component" value="Unassembled WGS sequence"/>
</dbReference>
<gene>
    <name evidence="1" type="ORF">LEP1GSC038_1859</name>
</gene>
<dbReference type="EMBL" id="AFJM02000037">
    <property type="protein sequence ID" value="EMM72740.1"/>
    <property type="molecule type" value="Genomic_DNA"/>
</dbReference>
<sequence>MLKLTVLYFIGISSMILGRKTVPDMIFLIRRVKKAAPKRLLF</sequence>
<comment type="caution">
    <text evidence="1">The sequence shown here is derived from an EMBL/GenBank/DDBJ whole genome shotgun (WGS) entry which is preliminary data.</text>
</comment>
<evidence type="ECO:0000313" key="2">
    <source>
        <dbReference type="Proteomes" id="UP000012101"/>
    </source>
</evidence>
<organism evidence="1 2">
    <name type="scientific">Leptospira weilii str. 2006001855</name>
    <dbReference type="NCBI Taxonomy" id="996804"/>
    <lineage>
        <taxon>Bacteria</taxon>
        <taxon>Pseudomonadati</taxon>
        <taxon>Spirochaetota</taxon>
        <taxon>Spirochaetia</taxon>
        <taxon>Leptospirales</taxon>
        <taxon>Leptospiraceae</taxon>
        <taxon>Leptospira</taxon>
    </lineage>
</organism>